<keyword evidence="7 8" id="KW-0472">Membrane</keyword>
<sequence>MKHSLIAIPFVLVFLLLPVEALAVGETWYGAFIYGFQHSNVFHLIGNMLVLVPLVRMMRGRFHFDYWRILLAPYLCSVFAGLAYTGEPVVGSSGMIYALIGIYYASAVGGYHMKVQRKKKFAIWFVVALLSMVVPSFFGGVSLFIHLASWVAGSVYAFVNAAFYNVIKRGYN</sequence>
<dbReference type="Gene3D" id="1.20.1540.10">
    <property type="entry name" value="Rhomboid-like"/>
    <property type="match status" value="1"/>
</dbReference>
<dbReference type="Proteomes" id="UP000030130">
    <property type="component" value="Unassembled WGS sequence"/>
</dbReference>
<evidence type="ECO:0000313" key="10">
    <source>
        <dbReference type="EMBL" id="KGN87990.1"/>
    </source>
</evidence>
<accession>A0A0A2FD88</accession>
<keyword evidence="3" id="KW-0645">Protease</keyword>
<dbReference type="RefSeq" id="WP_039419901.1">
    <property type="nucleotide sequence ID" value="NZ_JRAI01000005.1"/>
</dbReference>
<dbReference type="GO" id="GO:0006508">
    <property type="term" value="P:proteolysis"/>
    <property type="evidence" value="ECO:0007669"/>
    <property type="project" value="UniProtKB-KW"/>
</dbReference>
<reference evidence="10 11" key="1">
    <citation type="submission" date="2014-08" db="EMBL/GenBank/DDBJ databases">
        <title>Porphyromonas gulae strain:COT-052_OH1451 Genome sequencing.</title>
        <authorList>
            <person name="Wallis C."/>
            <person name="Deusch O."/>
            <person name="O'Flynn C."/>
            <person name="Davis I."/>
            <person name="Jospin G."/>
            <person name="Darling A.E."/>
            <person name="Coil D.A."/>
            <person name="Alexiev A."/>
            <person name="Horsfall A."/>
            <person name="Kirkwood N."/>
            <person name="Harris S."/>
            <person name="Eisen J.A."/>
        </authorList>
    </citation>
    <scope>NUCLEOTIDE SEQUENCE [LARGE SCALE GENOMIC DNA]</scope>
    <source>
        <strain evidence="11">COT-052 OH1451</strain>
    </source>
</reference>
<comment type="similarity">
    <text evidence="2">Belongs to the peptidase S54 family.</text>
</comment>
<keyword evidence="4 8" id="KW-0812">Transmembrane</keyword>
<dbReference type="GO" id="GO:0016020">
    <property type="term" value="C:membrane"/>
    <property type="evidence" value="ECO:0007669"/>
    <property type="project" value="UniProtKB-SubCell"/>
</dbReference>
<evidence type="ECO:0000256" key="1">
    <source>
        <dbReference type="ARBA" id="ARBA00004141"/>
    </source>
</evidence>
<feature type="transmembrane region" description="Helical" evidence="8">
    <location>
        <begin position="66"/>
        <end position="84"/>
    </location>
</feature>
<name>A0A0A2FD88_9PORP</name>
<dbReference type="PANTHER" id="PTHR43066">
    <property type="entry name" value="RHOMBOID-RELATED PROTEIN"/>
    <property type="match status" value="1"/>
</dbReference>
<evidence type="ECO:0000256" key="2">
    <source>
        <dbReference type="ARBA" id="ARBA00009045"/>
    </source>
</evidence>
<dbReference type="OrthoDB" id="9813074at2"/>
<dbReference type="EMBL" id="JRAI01000005">
    <property type="protein sequence ID" value="KGN87990.1"/>
    <property type="molecule type" value="Genomic_DNA"/>
</dbReference>
<evidence type="ECO:0000256" key="3">
    <source>
        <dbReference type="ARBA" id="ARBA00022670"/>
    </source>
</evidence>
<feature type="transmembrane region" description="Helical" evidence="8">
    <location>
        <begin position="90"/>
        <end position="109"/>
    </location>
</feature>
<evidence type="ECO:0000256" key="4">
    <source>
        <dbReference type="ARBA" id="ARBA00022692"/>
    </source>
</evidence>
<comment type="subcellular location">
    <subcellularLocation>
        <location evidence="1">Membrane</location>
        <topology evidence="1">Multi-pass membrane protein</topology>
    </subcellularLocation>
</comment>
<evidence type="ECO:0000256" key="8">
    <source>
        <dbReference type="SAM" id="Phobius"/>
    </source>
</evidence>
<dbReference type="InterPro" id="IPR035952">
    <property type="entry name" value="Rhomboid-like_sf"/>
</dbReference>
<dbReference type="GO" id="GO:0004252">
    <property type="term" value="F:serine-type endopeptidase activity"/>
    <property type="evidence" value="ECO:0007669"/>
    <property type="project" value="InterPro"/>
</dbReference>
<evidence type="ECO:0000256" key="7">
    <source>
        <dbReference type="ARBA" id="ARBA00023136"/>
    </source>
</evidence>
<keyword evidence="6 8" id="KW-1133">Transmembrane helix</keyword>
<evidence type="ECO:0000259" key="9">
    <source>
        <dbReference type="Pfam" id="PF01694"/>
    </source>
</evidence>
<organism evidence="10 11">
    <name type="scientific">Porphyromonas gulae</name>
    <dbReference type="NCBI Taxonomy" id="111105"/>
    <lineage>
        <taxon>Bacteria</taxon>
        <taxon>Pseudomonadati</taxon>
        <taxon>Bacteroidota</taxon>
        <taxon>Bacteroidia</taxon>
        <taxon>Bacteroidales</taxon>
        <taxon>Porphyromonadaceae</taxon>
        <taxon>Porphyromonas</taxon>
    </lineage>
</organism>
<evidence type="ECO:0000256" key="6">
    <source>
        <dbReference type="ARBA" id="ARBA00022989"/>
    </source>
</evidence>
<comment type="caution">
    <text evidence="10">The sequence shown here is derived from an EMBL/GenBank/DDBJ whole genome shotgun (WGS) entry which is preliminary data.</text>
</comment>
<dbReference type="AlphaFoldDB" id="A0A0A2FD88"/>
<dbReference type="PANTHER" id="PTHR43066:SF1">
    <property type="entry name" value="RHOMBOID PROTEIN 2"/>
    <property type="match status" value="1"/>
</dbReference>
<dbReference type="InterPro" id="IPR022764">
    <property type="entry name" value="Peptidase_S54_rhomboid_dom"/>
</dbReference>
<dbReference type="SUPFAM" id="SSF144091">
    <property type="entry name" value="Rhomboid-like"/>
    <property type="match status" value="1"/>
</dbReference>
<gene>
    <name evidence="10" type="ORF">HR08_00955</name>
</gene>
<feature type="transmembrane region" description="Helical" evidence="8">
    <location>
        <begin position="31"/>
        <end position="54"/>
    </location>
</feature>
<feature type="transmembrane region" description="Helical" evidence="8">
    <location>
        <begin position="147"/>
        <end position="167"/>
    </location>
</feature>
<feature type="domain" description="Peptidase S54 rhomboid" evidence="9">
    <location>
        <begin position="27"/>
        <end position="159"/>
    </location>
</feature>
<proteinExistence type="inferred from homology"/>
<dbReference type="Pfam" id="PF01694">
    <property type="entry name" value="Rhomboid"/>
    <property type="match status" value="1"/>
</dbReference>
<evidence type="ECO:0000313" key="11">
    <source>
        <dbReference type="Proteomes" id="UP000030130"/>
    </source>
</evidence>
<feature type="transmembrane region" description="Helical" evidence="8">
    <location>
        <begin position="121"/>
        <end position="141"/>
    </location>
</feature>
<keyword evidence="5" id="KW-0378">Hydrolase</keyword>
<protein>
    <recommendedName>
        <fullName evidence="9">Peptidase S54 rhomboid domain-containing protein</fullName>
    </recommendedName>
</protein>
<evidence type="ECO:0000256" key="5">
    <source>
        <dbReference type="ARBA" id="ARBA00022801"/>
    </source>
</evidence>